<dbReference type="OrthoDB" id="60033at2759"/>
<dbReference type="PRINTS" id="PR00056">
    <property type="entry name" value="HSFDOMAIN"/>
</dbReference>
<evidence type="ECO:0000256" key="11">
    <source>
        <dbReference type="SAM" id="MobiDB-lite"/>
    </source>
</evidence>
<evidence type="ECO:0000313" key="13">
    <source>
        <dbReference type="EMBL" id="KAF3970403.1"/>
    </source>
</evidence>
<keyword evidence="14" id="KW-1185">Reference proteome</keyword>
<evidence type="ECO:0000256" key="8">
    <source>
        <dbReference type="ARBA" id="ARBA00023242"/>
    </source>
</evidence>
<keyword evidence="8" id="KW-0539">Nucleus</keyword>
<dbReference type="PROSITE" id="PS00434">
    <property type="entry name" value="HSF_DOMAIN"/>
    <property type="match status" value="1"/>
</dbReference>
<evidence type="ECO:0000256" key="5">
    <source>
        <dbReference type="ARBA" id="ARBA00023016"/>
    </source>
</evidence>
<feature type="region of interest" description="Disordered" evidence="11">
    <location>
        <begin position="280"/>
        <end position="305"/>
    </location>
</feature>
<feature type="region of interest" description="Disordered" evidence="11">
    <location>
        <begin position="1"/>
        <end position="35"/>
    </location>
</feature>
<comment type="subunit">
    <text evidence="2">Homotrimer.</text>
</comment>
<dbReference type="InterPro" id="IPR036390">
    <property type="entry name" value="WH_DNA-bd_sf"/>
</dbReference>
<organism evidence="13 14">
    <name type="scientific">Castanea mollissima</name>
    <name type="common">Chinese chestnut</name>
    <dbReference type="NCBI Taxonomy" id="60419"/>
    <lineage>
        <taxon>Eukaryota</taxon>
        <taxon>Viridiplantae</taxon>
        <taxon>Streptophyta</taxon>
        <taxon>Embryophyta</taxon>
        <taxon>Tracheophyta</taxon>
        <taxon>Spermatophyta</taxon>
        <taxon>Magnoliopsida</taxon>
        <taxon>eudicotyledons</taxon>
        <taxon>Gunneridae</taxon>
        <taxon>Pentapetalae</taxon>
        <taxon>rosids</taxon>
        <taxon>fabids</taxon>
        <taxon>Fagales</taxon>
        <taxon>Fagaceae</taxon>
        <taxon>Castanea</taxon>
    </lineage>
</organism>
<evidence type="ECO:0000256" key="3">
    <source>
        <dbReference type="ARBA" id="ARBA00022553"/>
    </source>
</evidence>
<dbReference type="EMBL" id="JRKL02000537">
    <property type="protein sequence ID" value="KAF3970403.1"/>
    <property type="molecule type" value="Genomic_DNA"/>
</dbReference>
<dbReference type="GO" id="GO:0005634">
    <property type="term" value="C:nucleus"/>
    <property type="evidence" value="ECO:0007669"/>
    <property type="project" value="UniProtKB-SubCell"/>
</dbReference>
<keyword evidence="10" id="KW-0175">Coiled coil</keyword>
<evidence type="ECO:0000256" key="7">
    <source>
        <dbReference type="ARBA" id="ARBA00023163"/>
    </source>
</evidence>
<keyword evidence="3" id="KW-0597">Phosphoprotein</keyword>
<dbReference type="PANTHER" id="PTHR10015:SF169">
    <property type="entry name" value="HEAT STRESS TRANSCRIPTION FACTOR B-2B"/>
    <property type="match status" value="1"/>
</dbReference>
<gene>
    <name evidence="13" type="ORF">CMV_005902</name>
</gene>
<dbReference type="SMART" id="SM00415">
    <property type="entry name" value="HSF"/>
    <property type="match status" value="1"/>
</dbReference>
<dbReference type="Proteomes" id="UP000737018">
    <property type="component" value="Unassembled WGS sequence"/>
</dbReference>
<dbReference type="FunFam" id="1.10.10.10:FF:000037">
    <property type="entry name" value="Heat stress transcription factor B-4"/>
    <property type="match status" value="1"/>
</dbReference>
<comment type="similarity">
    <text evidence="9">Belongs to the HSF family.</text>
</comment>
<feature type="coiled-coil region" evidence="10">
    <location>
        <begin position="190"/>
        <end position="217"/>
    </location>
</feature>
<comment type="caution">
    <text evidence="13">The sequence shown here is derived from an EMBL/GenBank/DDBJ whole genome shotgun (WGS) entry which is preliminary data.</text>
</comment>
<keyword evidence="6" id="KW-0238">DNA-binding</keyword>
<evidence type="ECO:0000256" key="1">
    <source>
        <dbReference type="ARBA" id="ARBA00004123"/>
    </source>
</evidence>
<keyword evidence="4" id="KW-0805">Transcription regulation</keyword>
<keyword evidence="7" id="KW-0804">Transcription</keyword>
<dbReference type="GO" id="GO:0003700">
    <property type="term" value="F:DNA-binding transcription factor activity"/>
    <property type="evidence" value="ECO:0007669"/>
    <property type="project" value="InterPro"/>
</dbReference>
<evidence type="ECO:0000256" key="2">
    <source>
        <dbReference type="ARBA" id="ARBA00011233"/>
    </source>
</evidence>
<evidence type="ECO:0000256" key="10">
    <source>
        <dbReference type="SAM" id="Coils"/>
    </source>
</evidence>
<reference evidence="13" key="1">
    <citation type="submission" date="2020-03" db="EMBL/GenBank/DDBJ databases">
        <title>Castanea mollissima Vanexum genome sequencing.</title>
        <authorList>
            <person name="Staton M."/>
        </authorList>
    </citation>
    <scope>NUCLEOTIDE SEQUENCE</scope>
    <source>
        <tissue evidence="13">Leaf</tissue>
    </source>
</reference>
<dbReference type="InterPro" id="IPR000232">
    <property type="entry name" value="HSF_DNA-bd"/>
</dbReference>
<keyword evidence="5" id="KW-0346">Stress response</keyword>
<evidence type="ECO:0000256" key="4">
    <source>
        <dbReference type="ARBA" id="ARBA00023015"/>
    </source>
</evidence>
<feature type="compositionally biased region" description="Acidic residues" evidence="11">
    <location>
        <begin position="287"/>
        <end position="300"/>
    </location>
</feature>
<name>A0A8J4RWA6_9ROSI</name>
<dbReference type="AlphaFoldDB" id="A0A8J4RWA6"/>
<comment type="subcellular location">
    <subcellularLocation>
        <location evidence="1">Nucleus</location>
    </subcellularLocation>
</comment>
<dbReference type="GO" id="GO:0000978">
    <property type="term" value="F:RNA polymerase II cis-regulatory region sequence-specific DNA binding"/>
    <property type="evidence" value="ECO:0007669"/>
    <property type="project" value="TreeGrafter"/>
</dbReference>
<feature type="compositionally biased region" description="Acidic residues" evidence="11">
    <location>
        <begin position="320"/>
        <end position="330"/>
    </location>
</feature>
<evidence type="ECO:0000256" key="9">
    <source>
        <dbReference type="RuleBase" id="RU004020"/>
    </source>
</evidence>
<evidence type="ECO:0000256" key="6">
    <source>
        <dbReference type="ARBA" id="ARBA00023125"/>
    </source>
</evidence>
<dbReference type="SUPFAM" id="SSF46785">
    <property type="entry name" value="Winged helix' DNA-binding domain"/>
    <property type="match status" value="1"/>
</dbReference>
<feature type="compositionally biased region" description="Low complexity" evidence="11">
    <location>
        <begin position="23"/>
        <end position="33"/>
    </location>
</feature>
<accession>A0A8J4RWA6</accession>
<evidence type="ECO:0000259" key="12">
    <source>
        <dbReference type="PROSITE" id="PS00434"/>
    </source>
</evidence>
<dbReference type="PANTHER" id="PTHR10015">
    <property type="entry name" value="HEAT SHOCK TRANSCRIPTION FACTOR"/>
    <property type="match status" value="1"/>
</dbReference>
<feature type="compositionally biased region" description="Basic and acidic residues" evidence="11">
    <location>
        <begin position="331"/>
        <end position="374"/>
    </location>
</feature>
<proteinExistence type="inferred from homology"/>
<dbReference type="Pfam" id="PF00447">
    <property type="entry name" value="HSF_DNA-bind"/>
    <property type="match status" value="1"/>
</dbReference>
<evidence type="ECO:0000313" key="14">
    <source>
        <dbReference type="Proteomes" id="UP000737018"/>
    </source>
</evidence>
<feature type="region of interest" description="Disordered" evidence="11">
    <location>
        <begin position="318"/>
        <end position="374"/>
    </location>
</feature>
<dbReference type="GO" id="GO:0006357">
    <property type="term" value="P:regulation of transcription by RNA polymerase II"/>
    <property type="evidence" value="ECO:0007669"/>
    <property type="project" value="TreeGrafter"/>
</dbReference>
<feature type="domain" description="HSF-type DNA-binding" evidence="12">
    <location>
        <begin position="80"/>
        <end position="104"/>
    </location>
</feature>
<sequence>MGPSPVEQSGDSGPGPGPGPGPGSVSVSVSGDSQRSIPTPFLTKTYQLVDDPAVDDLISWNDDGSTFIVWRPAEFARDLLPKYFKHNNFSSFVRQLNTYGFRKVVPDRWEFANDCFKRGEKALLREIQRRKISPATGAVAVPPAAGVTVAAAGLAGVRTVSPSNSGDEQVISSNSSPAAAIHRSTSCTTTPELLEENERLRKENTQLSHELTQLRGLCNNIFAMMTTYASGQLDVGGGVNGNVNRNGVAVSIPEGKPLDLLPSKQVTVTEDIDVDVGVGICGGAHMDEDDDEEEGEEEDETTPRLFGFRIGVKRVRRSVEEEEVELEEEREGQNGEKVENSQEKESGSEVKSEPLDRNGNSGHRDPPWLELGKK</sequence>
<dbReference type="InterPro" id="IPR036388">
    <property type="entry name" value="WH-like_DNA-bd_sf"/>
</dbReference>
<protein>
    <recommendedName>
        <fullName evidence="12">HSF-type DNA-binding domain-containing protein</fullName>
    </recommendedName>
</protein>
<dbReference type="Gene3D" id="1.10.10.10">
    <property type="entry name" value="Winged helix-like DNA-binding domain superfamily/Winged helix DNA-binding domain"/>
    <property type="match status" value="1"/>
</dbReference>